<dbReference type="SMART" id="SM00135">
    <property type="entry name" value="LY"/>
    <property type="match status" value="6"/>
</dbReference>
<evidence type="ECO:0000313" key="5">
    <source>
        <dbReference type="EMBL" id="OGY79262.1"/>
    </source>
</evidence>
<dbReference type="Proteomes" id="UP000177165">
    <property type="component" value="Unassembled WGS sequence"/>
</dbReference>
<dbReference type="InterPro" id="IPR013517">
    <property type="entry name" value="FG-GAP"/>
</dbReference>
<feature type="domain" description="IPT/TIG" evidence="4">
    <location>
        <begin position="692"/>
        <end position="750"/>
    </location>
</feature>
<dbReference type="CDD" id="cd05819">
    <property type="entry name" value="NHL"/>
    <property type="match status" value="1"/>
</dbReference>
<dbReference type="InterPro" id="IPR001258">
    <property type="entry name" value="NHL_repeat"/>
</dbReference>
<dbReference type="STRING" id="1798540.A3B74_00195"/>
<dbReference type="SUPFAM" id="SSF69318">
    <property type="entry name" value="Integrin alpha N-terminal domain"/>
    <property type="match status" value="1"/>
</dbReference>
<keyword evidence="1 3" id="KW-0732">Signal</keyword>
<organism evidence="5 6">
    <name type="scientific">Candidatus Kerfeldbacteria bacterium RIFCSPHIGHO2_02_FULL_42_14</name>
    <dbReference type="NCBI Taxonomy" id="1798540"/>
    <lineage>
        <taxon>Bacteria</taxon>
        <taxon>Candidatus Kerfeldiibacteriota</taxon>
    </lineage>
</organism>
<sequence>MRTNLPIQFSFRSSAFLLMLTTFAFLLPQATEAKFGDVATYVGKIIGGDGKDKLEAYLDQPKDFAVDSAGNFYIADTMNNVVRKIATDGKVSTVAGTGAYGDTDGDTNKARFGWPEAIALDGSTIFLADTDNSKIKKISGGKVTTLVSSGLSKPKGLYADTENDILYIADTGNNALKKVSFSGGSVSKVASGLSSPTKMTKNGSALYVANTGNQRIVAVDITNGSVTTLASGFLNIGGVYFYDGAVYEVDGDGLFDFLYKVTLDGTKTLLAEDEHMITLNTSSAILVRDGKIYVLNSGGSSIYRFDLDGQNPFHYAGKDRFGNDNGTGTGALIGRPKGLVLSHDRKFFYLAENNKIRKIERTTGVVTSLIGNSVDNYKEGRTGSEGRFSDITGVVISPDNKTLYVVDRNNNRIRGVDIATKTDFLITGAGEINSTSESDNGYQEGAKCLGEFKAAAAGCAYFNRPIGIAISLDGNFLYIADTGNHRIRRVRVSDGVTTLIAGSGKAGFKNGAGAATELSSPMSVAIDHDGAFLYVADKDNHAIRRIRLSDRKVETLAGTGEPGYNDATFDKTVFSFPEYVTFGGDGHVYVSEVGGQRIRQLDLEEEVTKLVAGSGIRGFRDGKKNDAQFNNPKGLVVDAPDDRVYVADNFNDLIRVIDIEGEAPFTEQAPKVSRVDPNMKTVPDGPEVTLFVSVTGSNFRHGAKAIFGTFEAVNTYVQSSTQLAVELPFGLMFPGSYDVTVQNVDTQQHTLLKGFRVANKDNTVPDVYFRADGTVTGGSAPAPAKSTFFPYDSTLVGGFHPLSCDLTGDGVAELLTGPDVGFGPQVRVFQQNGKALFSFFAYAETLRSGVRVACGDLTGDRFAEIVTAPGPGGRPHIRIFDHKGVLKHPGFFALDGLFQGGTYVDVGNVNGDRRGDIIVTAGKGGGPQVTVHRMDGTMLANFFAYDKNTFRGGIRSAVLDFDDDGIDEIIVGPEFGAPHIQMFSVQKNKVKLLNPGFFAFSKDFYGGVSVAGGDIDGDGRDEIIVGAGVDATPLVRVFNKTGSKIIKELLVFADGFLGGVNVTAGDTDGDGVDDITVMPRSNSVPMLRVLK</sequence>
<dbReference type="SUPFAM" id="SSF63825">
    <property type="entry name" value="YWTD domain"/>
    <property type="match status" value="1"/>
</dbReference>
<accession>A0A1G2AQS7</accession>
<dbReference type="Pfam" id="PF01839">
    <property type="entry name" value="FG-GAP"/>
    <property type="match status" value="1"/>
</dbReference>
<evidence type="ECO:0000256" key="2">
    <source>
        <dbReference type="ARBA" id="ARBA00022737"/>
    </source>
</evidence>
<gene>
    <name evidence="5" type="ORF">A3B74_00195</name>
</gene>
<dbReference type="Pfam" id="PF01833">
    <property type="entry name" value="TIG"/>
    <property type="match status" value="1"/>
</dbReference>
<dbReference type="Gene3D" id="2.60.40.10">
    <property type="entry name" value="Immunoglobulins"/>
    <property type="match status" value="1"/>
</dbReference>
<dbReference type="InterPro" id="IPR002909">
    <property type="entry name" value="IPT_dom"/>
</dbReference>
<comment type="caution">
    <text evidence="5">The sequence shown here is derived from an EMBL/GenBank/DDBJ whole genome shotgun (WGS) entry which is preliminary data.</text>
</comment>
<dbReference type="Gene3D" id="2.40.10.500">
    <property type="match status" value="1"/>
</dbReference>
<dbReference type="SUPFAM" id="SSF75011">
    <property type="entry name" value="3-carboxy-cis,cis-mucoante lactonizing enzyme"/>
    <property type="match status" value="1"/>
</dbReference>
<dbReference type="SUPFAM" id="SSF63829">
    <property type="entry name" value="Calcium-dependent phosphotriesterase"/>
    <property type="match status" value="1"/>
</dbReference>
<evidence type="ECO:0000256" key="1">
    <source>
        <dbReference type="ARBA" id="ARBA00022729"/>
    </source>
</evidence>
<feature type="chain" id="PRO_5009581939" description="IPT/TIG domain-containing protein" evidence="3">
    <location>
        <begin position="25"/>
        <end position="1091"/>
    </location>
</feature>
<protein>
    <recommendedName>
        <fullName evidence="4">IPT/TIG domain-containing protein</fullName>
    </recommendedName>
</protein>
<evidence type="ECO:0000313" key="6">
    <source>
        <dbReference type="Proteomes" id="UP000177165"/>
    </source>
</evidence>
<reference evidence="5 6" key="1">
    <citation type="journal article" date="2016" name="Nat. Commun.">
        <title>Thousands of microbial genomes shed light on interconnected biogeochemical processes in an aquifer system.</title>
        <authorList>
            <person name="Anantharaman K."/>
            <person name="Brown C.T."/>
            <person name="Hug L.A."/>
            <person name="Sharon I."/>
            <person name="Castelle C.J."/>
            <person name="Probst A.J."/>
            <person name="Thomas B.C."/>
            <person name="Singh A."/>
            <person name="Wilkins M.J."/>
            <person name="Karaoz U."/>
            <person name="Brodie E.L."/>
            <person name="Williams K.H."/>
            <person name="Hubbard S.S."/>
            <person name="Banfield J.F."/>
        </authorList>
    </citation>
    <scope>NUCLEOTIDE SEQUENCE [LARGE SCALE GENOMIC DNA]</scope>
</reference>
<keyword evidence="2" id="KW-0677">Repeat</keyword>
<dbReference type="PANTHER" id="PTHR46388:SF2">
    <property type="entry name" value="NHL REPEAT-CONTAINING PROTEIN 2"/>
    <property type="match status" value="1"/>
</dbReference>
<dbReference type="InterPro" id="IPR011042">
    <property type="entry name" value="6-blade_b-propeller_TolB-like"/>
</dbReference>
<proteinExistence type="predicted"/>
<dbReference type="Gene3D" id="2.130.10.130">
    <property type="entry name" value="Integrin alpha, N-terminal"/>
    <property type="match status" value="2"/>
</dbReference>
<evidence type="ECO:0000256" key="3">
    <source>
        <dbReference type="SAM" id="SignalP"/>
    </source>
</evidence>
<dbReference type="Pfam" id="PF01436">
    <property type="entry name" value="NHL"/>
    <property type="match status" value="1"/>
</dbReference>
<dbReference type="AlphaFoldDB" id="A0A1G2AQS7"/>
<dbReference type="InterPro" id="IPR014756">
    <property type="entry name" value="Ig_E-set"/>
</dbReference>
<feature type="signal peptide" evidence="3">
    <location>
        <begin position="1"/>
        <end position="24"/>
    </location>
</feature>
<name>A0A1G2AQS7_9BACT</name>
<dbReference type="Gene3D" id="2.120.10.30">
    <property type="entry name" value="TolB, C-terminal domain"/>
    <property type="match status" value="4"/>
</dbReference>
<dbReference type="InterPro" id="IPR000033">
    <property type="entry name" value="LDLR_classB_rpt"/>
</dbReference>
<dbReference type="EMBL" id="MHKB01000009">
    <property type="protein sequence ID" value="OGY79262.1"/>
    <property type="molecule type" value="Genomic_DNA"/>
</dbReference>
<evidence type="ECO:0000259" key="4">
    <source>
        <dbReference type="Pfam" id="PF01833"/>
    </source>
</evidence>
<dbReference type="PANTHER" id="PTHR46388">
    <property type="entry name" value="NHL REPEAT-CONTAINING PROTEIN 2"/>
    <property type="match status" value="1"/>
</dbReference>
<dbReference type="SUPFAM" id="SSF81296">
    <property type="entry name" value="E set domains"/>
    <property type="match status" value="1"/>
</dbReference>
<dbReference type="InterPro" id="IPR028994">
    <property type="entry name" value="Integrin_alpha_N"/>
</dbReference>
<dbReference type="InterPro" id="IPR013783">
    <property type="entry name" value="Ig-like_fold"/>
</dbReference>